<gene>
    <name evidence="2" type="ORF">SUGI_1223920</name>
</gene>
<sequence>MLPRAPLSLPTCLIYRNPSNNHVTTTGGKIGMKDRNKGQRIGISQHGESNKSIHQLIPRRQGHSPVDRKPKQLEWGQNLLFTPYEGRRHRYRRQLERKLEEGSLSLHSMLLIADLAERYRDPVPVRADPIEVDPVPFAIASEEESAALPF</sequence>
<comment type="caution">
    <text evidence="2">The sequence shown here is derived from an EMBL/GenBank/DDBJ whole genome shotgun (WGS) entry which is preliminary data.</text>
</comment>
<evidence type="ECO:0000313" key="2">
    <source>
        <dbReference type="EMBL" id="GLJ56430.1"/>
    </source>
</evidence>
<dbReference type="Proteomes" id="UP001234787">
    <property type="component" value="Unassembled WGS sequence"/>
</dbReference>
<dbReference type="EMBL" id="BSEH01000022">
    <property type="protein sequence ID" value="GLJ56430.1"/>
    <property type="molecule type" value="Genomic_DNA"/>
</dbReference>
<keyword evidence="3" id="KW-1185">Reference proteome</keyword>
<protein>
    <submittedName>
        <fullName evidence="2">Uncharacterized protein</fullName>
    </submittedName>
</protein>
<dbReference type="AlphaFoldDB" id="A0AAD3NPS9"/>
<name>A0AAD3NPS9_CRYJA</name>
<proteinExistence type="predicted"/>
<organism evidence="2 3">
    <name type="scientific">Cryptomeria japonica</name>
    <name type="common">Japanese cedar</name>
    <name type="synonym">Cupressus japonica</name>
    <dbReference type="NCBI Taxonomy" id="3369"/>
    <lineage>
        <taxon>Eukaryota</taxon>
        <taxon>Viridiplantae</taxon>
        <taxon>Streptophyta</taxon>
        <taxon>Embryophyta</taxon>
        <taxon>Tracheophyta</taxon>
        <taxon>Spermatophyta</taxon>
        <taxon>Pinopsida</taxon>
        <taxon>Pinidae</taxon>
        <taxon>Conifers II</taxon>
        <taxon>Cupressales</taxon>
        <taxon>Cupressaceae</taxon>
        <taxon>Cryptomeria</taxon>
    </lineage>
</organism>
<evidence type="ECO:0000256" key="1">
    <source>
        <dbReference type="SAM" id="MobiDB-lite"/>
    </source>
</evidence>
<evidence type="ECO:0000313" key="3">
    <source>
        <dbReference type="Proteomes" id="UP001234787"/>
    </source>
</evidence>
<accession>A0AAD3NPS9</accession>
<feature type="region of interest" description="Disordered" evidence="1">
    <location>
        <begin position="46"/>
        <end position="69"/>
    </location>
</feature>
<reference evidence="2" key="1">
    <citation type="submission" date="2022-12" db="EMBL/GenBank/DDBJ databases">
        <title>Chromosome-Level Genome Assembly of Japanese Cedar (Cryptomeriajaponica D. Don).</title>
        <authorList>
            <person name="Fujino T."/>
            <person name="Yamaguchi K."/>
            <person name="Yokoyama T."/>
            <person name="Hamanaka T."/>
            <person name="Harazono Y."/>
            <person name="Kamada H."/>
            <person name="Kobayashi W."/>
            <person name="Ujino-Ihara T."/>
            <person name="Uchiyama K."/>
            <person name="Matsumoto A."/>
            <person name="Izuno A."/>
            <person name="Tsumura Y."/>
            <person name="Toyoda A."/>
            <person name="Shigenobu S."/>
            <person name="Moriguchi Y."/>
            <person name="Ueno S."/>
            <person name="Kasahara M."/>
        </authorList>
    </citation>
    <scope>NUCLEOTIDE SEQUENCE</scope>
</reference>